<evidence type="ECO:0000313" key="2">
    <source>
        <dbReference type="Proteomes" id="UP000607653"/>
    </source>
</evidence>
<keyword evidence="2" id="KW-1185">Reference proteome</keyword>
<reference evidence="1 2" key="1">
    <citation type="journal article" date="2020" name="Mol. Biol. Evol.">
        <title>Distinct Expression and Methylation Patterns for Genes with Different Fates following a Single Whole-Genome Duplication in Flowering Plants.</title>
        <authorList>
            <person name="Shi T."/>
            <person name="Rahmani R.S."/>
            <person name="Gugger P.F."/>
            <person name="Wang M."/>
            <person name="Li H."/>
            <person name="Zhang Y."/>
            <person name="Li Z."/>
            <person name="Wang Q."/>
            <person name="Van de Peer Y."/>
            <person name="Marchal K."/>
            <person name="Chen J."/>
        </authorList>
    </citation>
    <scope>NUCLEOTIDE SEQUENCE [LARGE SCALE GENOMIC DNA]</scope>
    <source>
        <tissue evidence="1">Leaf</tissue>
    </source>
</reference>
<comment type="caution">
    <text evidence="1">The sequence shown here is derived from an EMBL/GenBank/DDBJ whole genome shotgun (WGS) entry which is preliminary data.</text>
</comment>
<dbReference type="AlphaFoldDB" id="A0A822YHA4"/>
<evidence type="ECO:0000313" key="1">
    <source>
        <dbReference type="EMBL" id="DAD31970.1"/>
    </source>
</evidence>
<protein>
    <submittedName>
        <fullName evidence="1">Uncharacterized protein</fullName>
    </submittedName>
</protein>
<organism evidence="1 2">
    <name type="scientific">Nelumbo nucifera</name>
    <name type="common">Sacred lotus</name>
    <dbReference type="NCBI Taxonomy" id="4432"/>
    <lineage>
        <taxon>Eukaryota</taxon>
        <taxon>Viridiplantae</taxon>
        <taxon>Streptophyta</taxon>
        <taxon>Embryophyta</taxon>
        <taxon>Tracheophyta</taxon>
        <taxon>Spermatophyta</taxon>
        <taxon>Magnoliopsida</taxon>
        <taxon>Proteales</taxon>
        <taxon>Nelumbonaceae</taxon>
        <taxon>Nelumbo</taxon>
    </lineage>
</organism>
<dbReference type="Proteomes" id="UP000607653">
    <property type="component" value="Unassembled WGS sequence"/>
</dbReference>
<accession>A0A822YHA4</accession>
<sequence length="77" mass="9227">MTSARPRTSKSKMEENQRNITQSIMNHIYTFSNLEYFSHLDSKHRYLKSFFSTSWRLLHVIQVLDTSCKSRLSRKID</sequence>
<name>A0A822YHA4_NELNU</name>
<gene>
    <name evidence="1" type="ORF">HUJ06_010821</name>
</gene>
<dbReference type="EMBL" id="DUZY01000003">
    <property type="protein sequence ID" value="DAD31970.1"/>
    <property type="molecule type" value="Genomic_DNA"/>
</dbReference>
<proteinExistence type="predicted"/>